<protein>
    <submittedName>
        <fullName evidence="1">Uncharacterized protein</fullName>
    </submittedName>
</protein>
<proteinExistence type="predicted"/>
<evidence type="ECO:0000313" key="1">
    <source>
        <dbReference type="EMBL" id="QHU35332.1"/>
    </source>
</evidence>
<reference evidence="1" key="1">
    <citation type="journal article" date="2020" name="Nature">
        <title>Giant virus diversity and host interactions through global metagenomics.</title>
        <authorList>
            <person name="Schulz F."/>
            <person name="Roux S."/>
            <person name="Paez-Espino D."/>
            <person name="Jungbluth S."/>
            <person name="Walsh D.A."/>
            <person name="Denef V.J."/>
            <person name="McMahon K.D."/>
            <person name="Konstantinidis K.T."/>
            <person name="Eloe-Fadrosh E.A."/>
            <person name="Kyrpides N.C."/>
            <person name="Woyke T."/>
        </authorList>
    </citation>
    <scope>NUCLEOTIDE SEQUENCE</scope>
    <source>
        <strain evidence="1">GVMAG-S-1017745-26</strain>
    </source>
</reference>
<accession>A0A6C0M1E1</accession>
<organism evidence="1">
    <name type="scientific">viral metagenome</name>
    <dbReference type="NCBI Taxonomy" id="1070528"/>
    <lineage>
        <taxon>unclassified sequences</taxon>
        <taxon>metagenomes</taxon>
        <taxon>organismal metagenomes</taxon>
    </lineage>
</organism>
<dbReference type="AlphaFoldDB" id="A0A6C0M1E1"/>
<dbReference type="EMBL" id="MN740587">
    <property type="protein sequence ID" value="QHU35332.1"/>
    <property type="molecule type" value="Genomic_DNA"/>
</dbReference>
<name>A0A6C0M1E1_9ZZZZ</name>
<sequence length="112" mass="13776">MNEFLWEKKNIFQGKLLEDEKQRIKNILFFLKNEFSKKELSEKDYVKIKNIYAGLFEDRDKRFLKEKQILIETKNYLQEKIEDIIHTNNNLFLVKEIECELNEINILLEKYK</sequence>